<evidence type="ECO:0000256" key="1">
    <source>
        <dbReference type="ARBA" id="ARBA00022664"/>
    </source>
</evidence>
<dbReference type="InterPro" id="IPR039206">
    <property type="entry name" value="MORF/ORRM1/DAG-like"/>
</dbReference>
<feature type="non-terminal residue" evidence="4">
    <location>
        <position position="1"/>
    </location>
</feature>
<reference evidence="4" key="1">
    <citation type="submission" date="2017-12" db="EMBL/GenBank/DDBJ databases">
        <authorList>
            <person name="Barbosa P."/>
            <person name="Usie A."/>
            <person name="Ramos A.M."/>
        </authorList>
    </citation>
    <scope>NUCLEOTIDE SEQUENCE</scope>
    <source>
        <strain evidence="4">HL8</strain>
        <tissue evidence="4">Leaves</tissue>
    </source>
</reference>
<sequence length="214" mass="23926">FSLNPYPHFLSPNPSLSHAPSLHIQCCTLPHWSPTLATKSPPSIRVAAVDGDFSARRSSSSGNSNEPREATWVNHWLIDPAATREQMIDTYLNTLATVLGSMEEAKKNMYAFSTTTYTGFSALLMKRHLRNSRGINISMGRSFLANTLLINLNVVIQNVRVEGMKDGEMAPLLRRENSDKRQLLQTLPLAEICIFNNAQKPLYVLAILQEVAFR</sequence>
<dbReference type="GO" id="GO:0009507">
    <property type="term" value="C:chloroplast"/>
    <property type="evidence" value="ECO:0007669"/>
    <property type="project" value="TreeGrafter"/>
</dbReference>
<dbReference type="GO" id="GO:0016554">
    <property type="term" value="P:cytidine to uridine editing"/>
    <property type="evidence" value="ECO:0007669"/>
    <property type="project" value="InterPro"/>
</dbReference>
<accession>A0AAW0M0A8</accession>
<gene>
    <name evidence="4" type="ORF">CFP56_022084</name>
</gene>
<dbReference type="PANTHER" id="PTHR31346:SF3">
    <property type="entry name" value="MULTIPLE ORGANELLAR RNA EDITING FACTOR 9, CHLOROPLASTIC"/>
    <property type="match status" value="1"/>
</dbReference>
<keyword evidence="1" id="KW-0507">mRNA processing</keyword>
<dbReference type="Pfam" id="PF21864">
    <property type="entry name" value="MORF_dom"/>
    <property type="match status" value="1"/>
</dbReference>
<proteinExistence type="predicted"/>
<feature type="domain" description="MORF/ORRM1/DAG-like MORF" evidence="3">
    <location>
        <begin position="74"/>
        <end position="127"/>
    </location>
</feature>
<comment type="caution">
    <text evidence="4">The sequence shown here is derived from an EMBL/GenBank/DDBJ whole genome shotgun (WGS) entry which is preliminary data.</text>
</comment>
<organism evidence="4">
    <name type="scientific">Quercus suber</name>
    <name type="common">Cork oak</name>
    <dbReference type="NCBI Taxonomy" id="58331"/>
    <lineage>
        <taxon>Eukaryota</taxon>
        <taxon>Viridiplantae</taxon>
        <taxon>Streptophyta</taxon>
        <taxon>Embryophyta</taxon>
        <taxon>Tracheophyta</taxon>
        <taxon>Spermatophyta</taxon>
        <taxon>Magnoliopsida</taxon>
        <taxon>eudicotyledons</taxon>
        <taxon>Gunneridae</taxon>
        <taxon>Pentapetalae</taxon>
        <taxon>rosids</taxon>
        <taxon>fabids</taxon>
        <taxon>Fagales</taxon>
        <taxon>Fagaceae</taxon>
        <taxon>Quercus</taxon>
    </lineage>
</organism>
<name>A0AAW0M0A8_QUESU</name>
<reference evidence="4" key="2">
    <citation type="journal article" date="2018" name="Sci. Data">
        <title>The draft genome sequence of cork oak.</title>
        <authorList>
            <person name="Ramos A.M."/>
            <person name="Usie A."/>
            <person name="Barbosa P."/>
            <person name="Barros P.M."/>
            <person name="Capote T."/>
            <person name="Chaves I."/>
            <person name="Simoes F."/>
            <person name="Abreu I."/>
            <person name="Carrasquinho I."/>
            <person name="Faro C."/>
            <person name="Guimaraes J.B."/>
            <person name="Mendonca D."/>
            <person name="Nobrega F."/>
            <person name="Rodrigues L."/>
            <person name="Saibo N.J.M."/>
            <person name="Varela M.C."/>
            <person name="Egas C."/>
            <person name="Matos J."/>
            <person name="Miguel C.M."/>
            <person name="Oliveira M.M."/>
            <person name="Ricardo C.P."/>
            <person name="Goncalves S."/>
        </authorList>
    </citation>
    <scope>NUCLEOTIDE SEQUENCE [LARGE SCALE GENOMIC DNA]</scope>
    <source>
        <strain evidence="4">HL8</strain>
    </source>
</reference>
<dbReference type="GO" id="GO:1900865">
    <property type="term" value="P:chloroplast RNA modification"/>
    <property type="evidence" value="ECO:0007669"/>
    <property type="project" value="TreeGrafter"/>
</dbReference>
<keyword evidence="2" id="KW-0809">Transit peptide</keyword>
<evidence type="ECO:0000259" key="3">
    <source>
        <dbReference type="Pfam" id="PF21864"/>
    </source>
</evidence>
<dbReference type="InterPro" id="IPR054059">
    <property type="entry name" value="MORF/ORRM1/DAG-like_MORF"/>
</dbReference>
<dbReference type="AlphaFoldDB" id="A0AAW0M0A8"/>
<protein>
    <submittedName>
        <fullName evidence="4">Multiple organellar rna editing factor 9</fullName>
    </submittedName>
</protein>
<evidence type="ECO:0000256" key="2">
    <source>
        <dbReference type="ARBA" id="ARBA00022946"/>
    </source>
</evidence>
<dbReference type="PANTHER" id="PTHR31346">
    <property type="entry name" value="MULTIPLE ORGANELLAR RNA EDITING FACTOR 2, CHLOROPLASTIC-RELATED-RELATED"/>
    <property type="match status" value="1"/>
</dbReference>
<evidence type="ECO:0000313" key="4">
    <source>
        <dbReference type="EMBL" id="KAK7856646.1"/>
    </source>
</evidence>
<dbReference type="EMBL" id="PKMF04000034">
    <property type="protein sequence ID" value="KAK7856646.1"/>
    <property type="molecule type" value="Genomic_DNA"/>
</dbReference>
<reference evidence="4" key="3">
    <citation type="submission" date="2023-07" db="EMBL/GenBank/DDBJ databases">
        <title>An improved reference 1 genome and first organelle genomes of Quercus suber.</title>
        <authorList>
            <consortium name="Genosuber Consortium"/>
            <person name="Usie A."/>
            <person name="Serra O."/>
            <person name="Barros P."/>
        </authorList>
    </citation>
    <scope>NUCLEOTIDE SEQUENCE</scope>
    <source>
        <strain evidence="4">HL8</strain>
        <tissue evidence="4">Leaves</tissue>
    </source>
</reference>
<dbReference type="GO" id="GO:0006397">
    <property type="term" value="P:mRNA processing"/>
    <property type="evidence" value="ECO:0007669"/>
    <property type="project" value="UniProtKB-KW"/>
</dbReference>